<accession>A0A246I2E5</accession>
<sequence length="309" mass="35370">MDYTGYTRKFPNNRPLNAFDREHRLLRKKRLDVAPLAQLCVVKMNSNCLVSVDRWFAARGFAALLGAIGIAFGLGGMLMLLWLLVVNRLPNQNGLWEAIFIGMAMLAVFTAASIWVACLELFRWTYYPIALDRKHRQIHVFRLDGTTLSAPWDRVYFTLGRGTGTFGWYNWDVRGLILDADGVTVRETFAFCIATSRIENAHAHWEFLRRYMEEEPAAVVDAVHYCMPLDGKRESFASGKERIFAEDAQLPGFMWLTMLPLNYLHTIMRWVVMQTSRIPRFPPDIEACLTPDAGDPCVRDASMNPPDLR</sequence>
<proteinExistence type="predicted"/>
<evidence type="ECO:0000259" key="2">
    <source>
        <dbReference type="Pfam" id="PF20455"/>
    </source>
</evidence>
<keyword evidence="1" id="KW-1133">Transmembrane helix</keyword>
<dbReference type="InterPro" id="IPR046554">
    <property type="entry name" value="DUF6708"/>
</dbReference>
<feature type="transmembrane region" description="Helical" evidence="1">
    <location>
        <begin position="61"/>
        <end position="86"/>
    </location>
</feature>
<protein>
    <recommendedName>
        <fullName evidence="2">DUF6708 domain-containing protein</fullName>
    </recommendedName>
</protein>
<evidence type="ECO:0000256" key="1">
    <source>
        <dbReference type="SAM" id="Phobius"/>
    </source>
</evidence>
<reference evidence="3 4" key="1">
    <citation type="submission" date="2017-06" db="EMBL/GenBank/DDBJ databases">
        <authorList>
            <person name="Kim H.J."/>
            <person name="Triplett B.A."/>
        </authorList>
    </citation>
    <scope>NUCLEOTIDE SEQUENCE [LARGE SCALE GENOMIC DNA]</scope>
    <source>
        <strain evidence="3 4">594</strain>
    </source>
</reference>
<feature type="transmembrane region" description="Helical" evidence="1">
    <location>
        <begin position="98"/>
        <end position="126"/>
    </location>
</feature>
<evidence type="ECO:0000313" key="4">
    <source>
        <dbReference type="Proteomes" id="UP000197090"/>
    </source>
</evidence>
<feature type="domain" description="DUF6708" evidence="2">
    <location>
        <begin position="107"/>
        <end position="287"/>
    </location>
</feature>
<dbReference type="Pfam" id="PF20455">
    <property type="entry name" value="DUF6708"/>
    <property type="match status" value="1"/>
</dbReference>
<comment type="caution">
    <text evidence="3">The sequence shown here is derived from an EMBL/GenBank/DDBJ whole genome shotgun (WGS) entry which is preliminary data.</text>
</comment>
<dbReference type="RefSeq" id="WP_088497587.1">
    <property type="nucleotide sequence ID" value="NZ_NIVX01000098.1"/>
</dbReference>
<name>A0A246I2E5_STEMA</name>
<organism evidence="3 4">
    <name type="scientific">Stenotrophomonas maltophilia</name>
    <name type="common">Pseudomonas maltophilia</name>
    <name type="synonym">Xanthomonas maltophilia</name>
    <dbReference type="NCBI Taxonomy" id="40324"/>
    <lineage>
        <taxon>Bacteria</taxon>
        <taxon>Pseudomonadati</taxon>
        <taxon>Pseudomonadota</taxon>
        <taxon>Gammaproteobacteria</taxon>
        <taxon>Lysobacterales</taxon>
        <taxon>Lysobacteraceae</taxon>
        <taxon>Stenotrophomonas</taxon>
        <taxon>Stenotrophomonas maltophilia group</taxon>
    </lineage>
</organism>
<gene>
    <name evidence="3" type="ORF">CEE63_16660</name>
</gene>
<keyword evidence="1" id="KW-0812">Transmembrane</keyword>
<keyword evidence="1" id="KW-0472">Membrane</keyword>
<evidence type="ECO:0000313" key="3">
    <source>
        <dbReference type="EMBL" id="OWQ71485.1"/>
    </source>
</evidence>
<dbReference type="EMBL" id="NIVX01000098">
    <property type="protein sequence ID" value="OWQ71485.1"/>
    <property type="molecule type" value="Genomic_DNA"/>
</dbReference>
<dbReference type="Proteomes" id="UP000197090">
    <property type="component" value="Unassembled WGS sequence"/>
</dbReference>
<dbReference type="AlphaFoldDB" id="A0A246I2E5"/>